<protein>
    <submittedName>
        <fullName evidence="1">Uncharacterized protein</fullName>
    </submittedName>
</protein>
<feature type="non-terminal residue" evidence="1">
    <location>
        <position position="75"/>
    </location>
</feature>
<proteinExistence type="predicted"/>
<sequence length="75" mass="8488">NNQYRQKSSKYSAVTSRSRNLQQVGAHHFADLSPVIETQLNNHASSSSTELFFTPTLQIRTLSYSITTTRSLSRK</sequence>
<gene>
    <name evidence="1" type="ORF">GBAR_LOCUS7247</name>
</gene>
<name>A0AA35WBH9_GEOBA</name>
<dbReference type="AlphaFoldDB" id="A0AA35WBH9"/>
<organism evidence="1 2">
    <name type="scientific">Geodia barretti</name>
    <name type="common">Barrett's horny sponge</name>
    <dbReference type="NCBI Taxonomy" id="519541"/>
    <lineage>
        <taxon>Eukaryota</taxon>
        <taxon>Metazoa</taxon>
        <taxon>Porifera</taxon>
        <taxon>Demospongiae</taxon>
        <taxon>Heteroscleromorpha</taxon>
        <taxon>Tetractinellida</taxon>
        <taxon>Astrophorina</taxon>
        <taxon>Geodiidae</taxon>
        <taxon>Geodia</taxon>
    </lineage>
</organism>
<dbReference type="Proteomes" id="UP001174909">
    <property type="component" value="Unassembled WGS sequence"/>
</dbReference>
<comment type="caution">
    <text evidence="1">The sequence shown here is derived from an EMBL/GenBank/DDBJ whole genome shotgun (WGS) entry which is preliminary data.</text>
</comment>
<evidence type="ECO:0000313" key="2">
    <source>
        <dbReference type="Proteomes" id="UP001174909"/>
    </source>
</evidence>
<reference evidence="1" key="1">
    <citation type="submission" date="2023-03" db="EMBL/GenBank/DDBJ databases">
        <authorList>
            <person name="Steffen K."/>
            <person name="Cardenas P."/>
        </authorList>
    </citation>
    <scope>NUCLEOTIDE SEQUENCE</scope>
</reference>
<accession>A0AA35WBH9</accession>
<evidence type="ECO:0000313" key="1">
    <source>
        <dbReference type="EMBL" id="CAI8011141.1"/>
    </source>
</evidence>
<dbReference type="EMBL" id="CASHTH010001082">
    <property type="protein sequence ID" value="CAI8011141.1"/>
    <property type="molecule type" value="Genomic_DNA"/>
</dbReference>
<keyword evidence="2" id="KW-1185">Reference proteome</keyword>